<proteinExistence type="predicted"/>
<keyword evidence="2" id="KW-1185">Reference proteome</keyword>
<dbReference type="Proteomes" id="UP001221898">
    <property type="component" value="Unassembled WGS sequence"/>
</dbReference>
<name>A0AAD7SM10_9TELE</name>
<evidence type="ECO:0000313" key="1">
    <source>
        <dbReference type="EMBL" id="KAJ8404482.1"/>
    </source>
</evidence>
<dbReference type="EMBL" id="JAINUG010000053">
    <property type="protein sequence ID" value="KAJ8404482.1"/>
    <property type="molecule type" value="Genomic_DNA"/>
</dbReference>
<evidence type="ECO:0000313" key="2">
    <source>
        <dbReference type="Proteomes" id="UP001221898"/>
    </source>
</evidence>
<protein>
    <submittedName>
        <fullName evidence="1">Uncharacterized protein</fullName>
    </submittedName>
</protein>
<sequence>MNFTDEEKTWLEEISSEVPENDELTPGEQCLHDLAKPQSALEEFLFELMASLSLESVHHHVKPGHS</sequence>
<organism evidence="1 2">
    <name type="scientific">Aldrovandia affinis</name>
    <dbReference type="NCBI Taxonomy" id="143900"/>
    <lineage>
        <taxon>Eukaryota</taxon>
        <taxon>Metazoa</taxon>
        <taxon>Chordata</taxon>
        <taxon>Craniata</taxon>
        <taxon>Vertebrata</taxon>
        <taxon>Euteleostomi</taxon>
        <taxon>Actinopterygii</taxon>
        <taxon>Neopterygii</taxon>
        <taxon>Teleostei</taxon>
        <taxon>Notacanthiformes</taxon>
        <taxon>Halosauridae</taxon>
        <taxon>Aldrovandia</taxon>
    </lineage>
</organism>
<comment type="caution">
    <text evidence="1">The sequence shown here is derived from an EMBL/GenBank/DDBJ whole genome shotgun (WGS) entry which is preliminary data.</text>
</comment>
<gene>
    <name evidence="1" type="ORF">AAFF_G00337490</name>
</gene>
<dbReference type="AlphaFoldDB" id="A0AAD7SM10"/>
<reference evidence="1" key="1">
    <citation type="journal article" date="2023" name="Science">
        <title>Genome structures resolve the early diversification of teleost fishes.</title>
        <authorList>
            <person name="Parey E."/>
            <person name="Louis A."/>
            <person name="Montfort J."/>
            <person name="Bouchez O."/>
            <person name="Roques C."/>
            <person name="Iampietro C."/>
            <person name="Lluch J."/>
            <person name="Castinel A."/>
            <person name="Donnadieu C."/>
            <person name="Desvignes T."/>
            <person name="Floi Bucao C."/>
            <person name="Jouanno E."/>
            <person name="Wen M."/>
            <person name="Mejri S."/>
            <person name="Dirks R."/>
            <person name="Jansen H."/>
            <person name="Henkel C."/>
            <person name="Chen W.J."/>
            <person name="Zahm M."/>
            <person name="Cabau C."/>
            <person name="Klopp C."/>
            <person name="Thompson A.W."/>
            <person name="Robinson-Rechavi M."/>
            <person name="Braasch I."/>
            <person name="Lecointre G."/>
            <person name="Bobe J."/>
            <person name="Postlethwait J.H."/>
            <person name="Berthelot C."/>
            <person name="Roest Crollius H."/>
            <person name="Guiguen Y."/>
        </authorList>
    </citation>
    <scope>NUCLEOTIDE SEQUENCE</scope>
    <source>
        <strain evidence="1">NC1722</strain>
    </source>
</reference>
<accession>A0AAD7SM10</accession>